<evidence type="ECO:0000259" key="2">
    <source>
        <dbReference type="SMART" id="SM00893"/>
    </source>
</evidence>
<proteinExistence type="predicted"/>
<dbReference type="Gene3D" id="3.40.50.620">
    <property type="entry name" value="HUPs"/>
    <property type="match status" value="1"/>
</dbReference>
<sequence length="258" mass="28251">MEILVCIKQVPDDSVEIFLNENTQKPDLEKVTPVVNAFDTYALEMAVRLKEAAGGEVTVLSVGDDSVKNSLKNCMAVGADHAYLCKLDDYNETDTFTIAQSLKESKEEIEKQTGKTFDIIFCGKESTDFASAQVGPVLAEMMDIPVITGIVDIEEKDGGVETRQETEEGYHVISCQGLCLVTVNKPKYDPRYPTIKSKMAARKKAIDELDTAKAGVTVLHTEKVYTPAKRSAGVKIQAESAEEAVAQAMDLMKKAKVF</sequence>
<dbReference type="Proteomes" id="UP000824024">
    <property type="component" value="Unassembled WGS sequence"/>
</dbReference>
<dbReference type="AlphaFoldDB" id="A0A9D2D0M0"/>
<dbReference type="PANTHER" id="PTHR21294">
    <property type="entry name" value="ELECTRON TRANSFER FLAVOPROTEIN BETA-SUBUNIT"/>
    <property type="match status" value="1"/>
</dbReference>
<dbReference type="InterPro" id="IPR014730">
    <property type="entry name" value="ETF_a/b_N"/>
</dbReference>
<reference evidence="3" key="2">
    <citation type="submission" date="2021-04" db="EMBL/GenBank/DDBJ databases">
        <authorList>
            <person name="Gilroy R."/>
        </authorList>
    </citation>
    <scope>NUCLEOTIDE SEQUENCE</scope>
    <source>
        <strain evidence="3">CHK192-9172</strain>
    </source>
</reference>
<dbReference type="SMART" id="SM00893">
    <property type="entry name" value="ETF"/>
    <property type="match status" value="1"/>
</dbReference>
<dbReference type="Pfam" id="PF01012">
    <property type="entry name" value="ETF"/>
    <property type="match status" value="1"/>
</dbReference>
<evidence type="ECO:0000313" key="3">
    <source>
        <dbReference type="EMBL" id="HIZ06348.1"/>
    </source>
</evidence>
<reference evidence="3" key="1">
    <citation type="journal article" date="2021" name="PeerJ">
        <title>Extensive microbial diversity within the chicken gut microbiome revealed by metagenomics and culture.</title>
        <authorList>
            <person name="Gilroy R."/>
            <person name="Ravi A."/>
            <person name="Getino M."/>
            <person name="Pursley I."/>
            <person name="Horton D.L."/>
            <person name="Alikhan N.F."/>
            <person name="Baker D."/>
            <person name="Gharbi K."/>
            <person name="Hall N."/>
            <person name="Watson M."/>
            <person name="Adriaenssens E.M."/>
            <person name="Foster-Nyarko E."/>
            <person name="Jarju S."/>
            <person name="Secka A."/>
            <person name="Antonio M."/>
            <person name="Oren A."/>
            <person name="Chaudhuri R.R."/>
            <person name="La Ragione R."/>
            <person name="Hildebrand F."/>
            <person name="Pallen M.J."/>
        </authorList>
    </citation>
    <scope>NUCLEOTIDE SEQUENCE</scope>
    <source>
        <strain evidence="3">CHK192-9172</strain>
    </source>
</reference>
<dbReference type="SUPFAM" id="SSF52402">
    <property type="entry name" value="Adenine nucleotide alpha hydrolases-like"/>
    <property type="match status" value="1"/>
</dbReference>
<dbReference type="GO" id="GO:0009055">
    <property type="term" value="F:electron transfer activity"/>
    <property type="evidence" value="ECO:0007669"/>
    <property type="project" value="InterPro"/>
</dbReference>
<accession>A0A9D2D0M0</accession>
<organism evidence="3 4">
    <name type="scientific">Candidatus Eubacterium avistercoris</name>
    <dbReference type="NCBI Taxonomy" id="2838567"/>
    <lineage>
        <taxon>Bacteria</taxon>
        <taxon>Bacillati</taxon>
        <taxon>Bacillota</taxon>
        <taxon>Clostridia</taxon>
        <taxon>Eubacteriales</taxon>
        <taxon>Eubacteriaceae</taxon>
        <taxon>Eubacterium</taxon>
    </lineage>
</organism>
<dbReference type="CDD" id="cd01714">
    <property type="entry name" value="ETF_beta"/>
    <property type="match status" value="1"/>
</dbReference>
<evidence type="ECO:0000256" key="1">
    <source>
        <dbReference type="ARBA" id="ARBA00042002"/>
    </source>
</evidence>
<dbReference type="InterPro" id="IPR033948">
    <property type="entry name" value="ETF_beta_N"/>
</dbReference>
<name>A0A9D2D0M0_9FIRM</name>
<protein>
    <recommendedName>
        <fullName evidence="1">Electron transfer flavoprotein small subunit</fullName>
    </recommendedName>
</protein>
<dbReference type="InterPro" id="IPR012255">
    <property type="entry name" value="ETF_b"/>
</dbReference>
<feature type="domain" description="Electron transfer flavoprotein alpha/beta-subunit N-terminal" evidence="2">
    <location>
        <begin position="23"/>
        <end position="218"/>
    </location>
</feature>
<gene>
    <name evidence="3" type="ORF">IAA08_00255</name>
</gene>
<comment type="caution">
    <text evidence="3">The sequence shown here is derived from an EMBL/GenBank/DDBJ whole genome shotgun (WGS) entry which is preliminary data.</text>
</comment>
<dbReference type="PIRSF" id="PIRSF000090">
    <property type="entry name" value="Beta-ETF"/>
    <property type="match status" value="1"/>
</dbReference>
<dbReference type="InterPro" id="IPR014729">
    <property type="entry name" value="Rossmann-like_a/b/a_fold"/>
</dbReference>
<dbReference type="EMBL" id="DXCH01000005">
    <property type="protein sequence ID" value="HIZ06348.1"/>
    <property type="molecule type" value="Genomic_DNA"/>
</dbReference>
<evidence type="ECO:0000313" key="4">
    <source>
        <dbReference type="Proteomes" id="UP000824024"/>
    </source>
</evidence>
<dbReference type="PANTHER" id="PTHR21294:SF17">
    <property type="entry name" value="PROTEIN FIXA"/>
    <property type="match status" value="1"/>
</dbReference>